<name>A0ACC2P8I4_9HYME</name>
<gene>
    <name evidence="1" type="ORF">QAD02_014706</name>
</gene>
<sequence>MKNLIVETQASNVFDETQQPLPSTDYHCCFNSDNNRFYIIENGKNTLVVLDAFTGERYSDGDQIFLPKYRHLKYVGIEYCSITEEFFIACENGIVLCLTFLSSKSFKVQEIAEFPNGLSAIHISPDQEIVILVTKDGQVIVLNSHFDIVRESSISSADFGEKQFITVGWGKKETQFHGSAGKSAAKAAPTVVGKSDTDDGTVKITWRGDGSMFAISYIDNAANARRFKVFDRGGILQYTSELVDCLEGNLSWKPSGNLIASTRKLPNKYTVAFFEKNGLLHREFSLQVSLKDVKIKELIWSRDSDVLAIWLEEVNSGKFTIQLWSEKNYHWYLKQTIVYPTENPILHVSWCPHARKDLMILSLKNSTVYAFYWAVSHSRGICSSDKAVVGVIDGDKVLVTCFRDGIVPPPMAQQTIQFKESVNAISFAPGQNEDLSVSSNDFVVLLSNYKIMLYKNVNESWESQYSCQKTYNVNLVLKNPTTFSNHMIHHLCWYKPDTIYFSLSQGAQSYLCEIELLDIDGLDVILTDTKILCKIPGQIEHIIVSPDSSKVYIVVNSKLYTYNSRDGLMKSNLKITDDSLDRAVVQIEFMKFNEKEVVVALSRKHVLYVDGEQVANNITSFFAHSDFLLLTTLQHSLISFRLDANGFAQLRTRDLTIEPWMNGSKEVHKTQELNIRRVERGSTLIICIPKDEKTILQMPRGNLECIQPRALSLFIIGTLIDQMNYNRAFDLMRKQRIDLNLIYDHNPESFVTNAEKFVNDVKNPSWLSLFLTELKDEDVTRTLYASSYPERKASDVGSNKVERTCELLRGIMENTPKDFVQPILISLVKNQERSGLENALLRIKSMKEKDQDLNDSPSVQEALKYLLFMVDVNVLYDIALGMYDFELVMFVAQKSQKDPKEYLPYLNGLKQLDENYMKYIVDAKLKRYDSALEHIVKLPDRFEECLTFVQAHNLYSKALRLYNHKSTEYVTIAASYGQYLLDKSMHKEAGLLFVKGKKLKEALEAFKLANSWKDAIVTAVQLGYSPAQMFELYDELVLQLIPERRYEEAAKILSKYLNRVEDTVAILCEGRLWHDAWVESTCSNRQDLIESHVRPGVQAHAEFLVSQLHQHRTDFEKYRMRLSVVRAEAAARKARELAGEAQINSDDENHHQDLGDLISDTTSIAGSTVSKSSRSSGRTYRSSKNRRKHERKMHSIKEGSVYEDLALIRALHQLATQAYSYRDEARSMSEMLLLINQDQLAAELNEVLDDFLTYIRKSKRDIWPVVPVAEIPEQSQTDGKGSPLQDSPASVTDPFISGPPEEKPNSWKLDMFSHG</sequence>
<organism evidence="1 2">
    <name type="scientific">Eretmocerus hayati</name>
    <dbReference type="NCBI Taxonomy" id="131215"/>
    <lineage>
        <taxon>Eukaryota</taxon>
        <taxon>Metazoa</taxon>
        <taxon>Ecdysozoa</taxon>
        <taxon>Arthropoda</taxon>
        <taxon>Hexapoda</taxon>
        <taxon>Insecta</taxon>
        <taxon>Pterygota</taxon>
        <taxon>Neoptera</taxon>
        <taxon>Endopterygota</taxon>
        <taxon>Hymenoptera</taxon>
        <taxon>Apocrita</taxon>
        <taxon>Proctotrupomorpha</taxon>
        <taxon>Chalcidoidea</taxon>
        <taxon>Aphelinidae</taxon>
        <taxon>Aphelininae</taxon>
        <taxon>Eretmocerus</taxon>
    </lineage>
</organism>
<protein>
    <submittedName>
        <fullName evidence="1">Uncharacterized protein</fullName>
    </submittedName>
</protein>
<accession>A0ACC2P8I4</accession>
<dbReference type="EMBL" id="CM056742">
    <property type="protein sequence ID" value="KAJ8678919.1"/>
    <property type="molecule type" value="Genomic_DNA"/>
</dbReference>
<keyword evidence="2" id="KW-1185">Reference proteome</keyword>
<reference evidence="1" key="1">
    <citation type="submission" date="2023-04" db="EMBL/GenBank/DDBJ databases">
        <title>A chromosome-level genome assembly of the parasitoid wasp Eretmocerus hayati.</title>
        <authorList>
            <person name="Zhong Y."/>
            <person name="Liu S."/>
            <person name="Liu Y."/>
        </authorList>
    </citation>
    <scope>NUCLEOTIDE SEQUENCE</scope>
    <source>
        <strain evidence="1">ZJU_SS_LIU_2023</strain>
    </source>
</reference>
<proteinExistence type="predicted"/>
<evidence type="ECO:0000313" key="2">
    <source>
        <dbReference type="Proteomes" id="UP001239111"/>
    </source>
</evidence>
<evidence type="ECO:0000313" key="1">
    <source>
        <dbReference type="EMBL" id="KAJ8678919.1"/>
    </source>
</evidence>
<dbReference type="Proteomes" id="UP001239111">
    <property type="component" value="Chromosome 2"/>
</dbReference>
<comment type="caution">
    <text evidence="1">The sequence shown here is derived from an EMBL/GenBank/DDBJ whole genome shotgun (WGS) entry which is preliminary data.</text>
</comment>